<dbReference type="Proteomes" id="UP000019763">
    <property type="component" value="Unassembled WGS sequence"/>
</dbReference>
<feature type="transmembrane region" description="Helical" evidence="1">
    <location>
        <begin position="40"/>
        <end position="60"/>
    </location>
</feature>
<name>A0A023AYC2_GRENI</name>
<dbReference type="OrthoDB" id="29661at2759"/>
<organism evidence="2 3">
    <name type="scientific">Gregarina niphandrodes</name>
    <name type="common">Septate eugregarine</name>
    <dbReference type="NCBI Taxonomy" id="110365"/>
    <lineage>
        <taxon>Eukaryota</taxon>
        <taxon>Sar</taxon>
        <taxon>Alveolata</taxon>
        <taxon>Apicomplexa</taxon>
        <taxon>Conoidasida</taxon>
        <taxon>Gregarinasina</taxon>
        <taxon>Eugregarinorida</taxon>
        <taxon>Gregarinidae</taxon>
        <taxon>Gregarina</taxon>
    </lineage>
</organism>
<accession>A0A023AYC2</accession>
<keyword evidence="3" id="KW-1185">Reference proteome</keyword>
<evidence type="ECO:0000313" key="3">
    <source>
        <dbReference type="Proteomes" id="UP000019763"/>
    </source>
</evidence>
<dbReference type="AlphaFoldDB" id="A0A023AYC2"/>
<keyword evidence="1" id="KW-0812">Transmembrane</keyword>
<dbReference type="RefSeq" id="XP_011133110.1">
    <property type="nucleotide sequence ID" value="XM_011134808.1"/>
</dbReference>
<proteinExistence type="predicted"/>
<comment type="caution">
    <text evidence="2">The sequence shown here is derived from an EMBL/GenBank/DDBJ whole genome shotgun (WGS) entry which is preliminary data.</text>
</comment>
<dbReference type="EMBL" id="AFNH02001218">
    <property type="protein sequence ID" value="EZG43656.1"/>
    <property type="molecule type" value="Genomic_DNA"/>
</dbReference>
<protein>
    <submittedName>
        <fullName evidence="2">Signal peptide peptidase domain protein</fullName>
    </submittedName>
</protein>
<gene>
    <name evidence="2" type="ORF">GNI_163330</name>
</gene>
<sequence>MKQALCAVFRGIKEEAADLRPNGIVYVTLGLLSFMLLSKYIIAVPVIVQMLVYTVPIIYLGSMFSLNVKAAPNTTGQAPQVEVISKTDALLFPLIASATLVLM</sequence>
<keyword evidence="1" id="KW-1133">Transmembrane helix</keyword>
<keyword evidence="1" id="KW-0472">Membrane</keyword>
<evidence type="ECO:0000313" key="2">
    <source>
        <dbReference type="EMBL" id="EZG43656.1"/>
    </source>
</evidence>
<dbReference type="VEuPathDB" id="CryptoDB:GNI_163330"/>
<reference evidence="2" key="1">
    <citation type="submission" date="2013-12" db="EMBL/GenBank/DDBJ databases">
        <authorList>
            <person name="Omoto C.K."/>
            <person name="Sibley D."/>
            <person name="Venepally P."/>
            <person name="Hadjithomas M."/>
            <person name="Karamycheva S."/>
            <person name="Brunk B."/>
            <person name="Roos D."/>
            <person name="Caler E."/>
            <person name="Lorenzi H."/>
        </authorList>
    </citation>
    <scope>NUCLEOTIDE SEQUENCE</scope>
</reference>
<dbReference type="GeneID" id="22915652"/>
<evidence type="ECO:0000256" key="1">
    <source>
        <dbReference type="SAM" id="Phobius"/>
    </source>
</evidence>